<comment type="caution">
    <text evidence="2">The sequence shown here is derived from an EMBL/GenBank/DDBJ whole genome shotgun (WGS) entry which is preliminary data.</text>
</comment>
<dbReference type="GO" id="GO:0080044">
    <property type="term" value="F:quercetin 7-O-glucosyltransferase activity"/>
    <property type="evidence" value="ECO:0007669"/>
    <property type="project" value="TreeGrafter"/>
</dbReference>
<name>A0AAN9KHJ7_CANGL</name>
<dbReference type="GO" id="GO:0080043">
    <property type="term" value="F:quercetin 3-O-glucosyltransferase activity"/>
    <property type="evidence" value="ECO:0007669"/>
    <property type="project" value="TreeGrafter"/>
</dbReference>
<protein>
    <recommendedName>
        <fullName evidence="4">UDP-glycosyltransferase 83A1</fullName>
    </recommendedName>
</protein>
<evidence type="ECO:0000256" key="1">
    <source>
        <dbReference type="ARBA" id="ARBA00009995"/>
    </source>
</evidence>
<evidence type="ECO:0000313" key="2">
    <source>
        <dbReference type="EMBL" id="KAK7316297.1"/>
    </source>
</evidence>
<dbReference type="PANTHER" id="PTHR11926">
    <property type="entry name" value="GLUCOSYL/GLUCURONOSYL TRANSFERASES"/>
    <property type="match status" value="1"/>
</dbReference>
<comment type="similarity">
    <text evidence="1">Belongs to the UDP-glycosyltransferase family.</text>
</comment>
<keyword evidence="3" id="KW-1185">Reference proteome</keyword>
<accession>A0AAN9KHJ7</accession>
<organism evidence="2 3">
    <name type="scientific">Canavalia gladiata</name>
    <name type="common">Sword bean</name>
    <name type="synonym">Dolichos gladiatus</name>
    <dbReference type="NCBI Taxonomy" id="3824"/>
    <lineage>
        <taxon>Eukaryota</taxon>
        <taxon>Viridiplantae</taxon>
        <taxon>Streptophyta</taxon>
        <taxon>Embryophyta</taxon>
        <taxon>Tracheophyta</taxon>
        <taxon>Spermatophyta</taxon>
        <taxon>Magnoliopsida</taxon>
        <taxon>eudicotyledons</taxon>
        <taxon>Gunneridae</taxon>
        <taxon>Pentapetalae</taxon>
        <taxon>rosids</taxon>
        <taxon>fabids</taxon>
        <taxon>Fabales</taxon>
        <taxon>Fabaceae</taxon>
        <taxon>Papilionoideae</taxon>
        <taxon>50 kb inversion clade</taxon>
        <taxon>NPAAA clade</taxon>
        <taxon>indigoferoid/millettioid clade</taxon>
        <taxon>Phaseoleae</taxon>
        <taxon>Canavalia</taxon>
    </lineage>
</organism>
<dbReference type="EMBL" id="JAYMYQ010000008">
    <property type="protein sequence ID" value="KAK7316297.1"/>
    <property type="molecule type" value="Genomic_DNA"/>
</dbReference>
<dbReference type="Gene3D" id="3.40.50.2000">
    <property type="entry name" value="Glycogen Phosphorylase B"/>
    <property type="match status" value="1"/>
</dbReference>
<evidence type="ECO:0008006" key="4">
    <source>
        <dbReference type="Google" id="ProtNLM"/>
    </source>
</evidence>
<gene>
    <name evidence="2" type="ORF">VNO77_35228</name>
</gene>
<dbReference type="Proteomes" id="UP001367508">
    <property type="component" value="Unassembled WGS sequence"/>
</dbReference>
<evidence type="ECO:0000313" key="3">
    <source>
        <dbReference type="Proteomes" id="UP001367508"/>
    </source>
</evidence>
<dbReference type="PANTHER" id="PTHR11926:SF1530">
    <property type="entry name" value="EF-HAND DOMAIN-CONTAINING PROTEIN"/>
    <property type="match status" value="1"/>
</dbReference>
<sequence>MSSMAKQESLQESPIKLVSIPDGLGPENDRSDFDEVCASILSTMPAMLQKLIEDIHLNGDDKITCIVADLNMGWALEVGCKLGIKVACFWTASATMFALQYSIPMLIEDVIIDSDGKYITFHSPICLVLFSLKSSTT</sequence>
<dbReference type="SUPFAM" id="SSF53756">
    <property type="entry name" value="UDP-Glycosyltransferase/glycogen phosphorylase"/>
    <property type="match status" value="1"/>
</dbReference>
<reference evidence="2 3" key="1">
    <citation type="submission" date="2024-01" db="EMBL/GenBank/DDBJ databases">
        <title>The genomes of 5 underutilized Papilionoideae crops provide insights into root nodulation and disease resistanc.</title>
        <authorList>
            <person name="Jiang F."/>
        </authorList>
    </citation>
    <scope>NUCLEOTIDE SEQUENCE [LARGE SCALE GENOMIC DNA]</scope>
    <source>
        <strain evidence="2">LVBAO_FW01</strain>
        <tissue evidence="2">Leaves</tissue>
    </source>
</reference>
<proteinExistence type="inferred from homology"/>
<dbReference type="AlphaFoldDB" id="A0AAN9KHJ7"/>